<reference evidence="3 4" key="1">
    <citation type="journal article" date="2016" name="Mol. Biol. Evol.">
        <title>Comparative Genomics of Early-Diverging Mushroom-Forming Fungi Provides Insights into the Origins of Lignocellulose Decay Capabilities.</title>
        <authorList>
            <person name="Nagy L.G."/>
            <person name="Riley R."/>
            <person name="Tritt A."/>
            <person name="Adam C."/>
            <person name="Daum C."/>
            <person name="Floudas D."/>
            <person name="Sun H."/>
            <person name="Yadav J.S."/>
            <person name="Pangilinan J."/>
            <person name="Larsson K.H."/>
            <person name="Matsuura K."/>
            <person name="Barry K."/>
            <person name="Labutti K."/>
            <person name="Kuo R."/>
            <person name="Ohm R.A."/>
            <person name="Bhattacharya S.S."/>
            <person name="Shirouzu T."/>
            <person name="Yoshinaga Y."/>
            <person name="Martin F.M."/>
            <person name="Grigoriev I.V."/>
            <person name="Hibbett D.S."/>
        </authorList>
    </citation>
    <scope>NUCLEOTIDE SEQUENCE [LARGE SCALE GENOMIC DNA]</scope>
    <source>
        <strain evidence="3 4">CBS 109695</strain>
    </source>
</reference>
<protein>
    <submittedName>
        <fullName evidence="3">Kinase-like protein</fullName>
    </submittedName>
</protein>
<dbReference type="InterPro" id="IPR020635">
    <property type="entry name" value="Tyr_kinase_cat_dom"/>
</dbReference>
<dbReference type="PANTHER" id="PTHR23257">
    <property type="entry name" value="SERINE-THREONINE PROTEIN KINASE"/>
    <property type="match status" value="1"/>
</dbReference>
<dbReference type="GO" id="GO:0005737">
    <property type="term" value="C:cytoplasm"/>
    <property type="evidence" value="ECO:0007669"/>
    <property type="project" value="TreeGrafter"/>
</dbReference>
<dbReference type="InterPro" id="IPR000719">
    <property type="entry name" value="Prot_kinase_dom"/>
</dbReference>
<dbReference type="AlphaFoldDB" id="A0A167WLI0"/>
<feature type="compositionally biased region" description="Polar residues" evidence="1">
    <location>
        <begin position="179"/>
        <end position="192"/>
    </location>
</feature>
<feature type="region of interest" description="Disordered" evidence="1">
    <location>
        <begin position="155"/>
        <end position="195"/>
    </location>
</feature>
<dbReference type="EMBL" id="KV417798">
    <property type="protein sequence ID" value="KZP06237.1"/>
    <property type="molecule type" value="Genomic_DNA"/>
</dbReference>
<dbReference type="OrthoDB" id="10261027at2759"/>
<evidence type="ECO:0000313" key="4">
    <source>
        <dbReference type="Proteomes" id="UP000076532"/>
    </source>
</evidence>
<proteinExistence type="predicted"/>
<dbReference type="InterPro" id="IPR001245">
    <property type="entry name" value="Ser-Thr/Tyr_kinase_cat_dom"/>
</dbReference>
<dbReference type="InterPro" id="IPR011009">
    <property type="entry name" value="Kinase-like_dom_sf"/>
</dbReference>
<dbReference type="GO" id="GO:0007165">
    <property type="term" value="P:signal transduction"/>
    <property type="evidence" value="ECO:0007669"/>
    <property type="project" value="TreeGrafter"/>
</dbReference>
<dbReference type="Proteomes" id="UP000076532">
    <property type="component" value="Unassembled WGS sequence"/>
</dbReference>
<organism evidence="3 4">
    <name type="scientific">Athelia psychrophila</name>
    <dbReference type="NCBI Taxonomy" id="1759441"/>
    <lineage>
        <taxon>Eukaryota</taxon>
        <taxon>Fungi</taxon>
        <taxon>Dikarya</taxon>
        <taxon>Basidiomycota</taxon>
        <taxon>Agaricomycotina</taxon>
        <taxon>Agaricomycetes</taxon>
        <taxon>Agaricomycetidae</taxon>
        <taxon>Atheliales</taxon>
        <taxon>Atheliaceae</taxon>
        <taxon>Athelia</taxon>
    </lineage>
</organism>
<dbReference type="STRING" id="436010.A0A167WLI0"/>
<feature type="domain" description="Protein kinase" evidence="2">
    <location>
        <begin position="1"/>
        <end position="155"/>
    </location>
</feature>
<accession>A0A167WLI0</accession>
<name>A0A167WLI0_9AGAM</name>
<dbReference type="SMART" id="SM00219">
    <property type="entry name" value="TyrKc"/>
    <property type="match status" value="1"/>
</dbReference>
<evidence type="ECO:0000256" key="1">
    <source>
        <dbReference type="SAM" id="MobiDB-lite"/>
    </source>
</evidence>
<evidence type="ECO:0000313" key="3">
    <source>
        <dbReference type="EMBL" id="KZP06237.1"/>
    </source>
</evidence>
<gene>
    <name evidence="3" type="ORF">FIBSPDRAFT_842352</name>
</gene>
<keyword evidence="4" id="KW-1185">Reference proteome</keyword>
<evidence type="ECO:0000259" key="2">
    <source>
        <dbReference type="PROSITE" id="PS50011"/>
    </source>
</evidence>
<dbReference type="PROSITE" id="PS50011">
    <property type="entry name" value="PROTEIN_KINASE_DOM"/>
    <property type="match status" value="1"/>
</dbReference>
<dbReference type="InterPro" id="IPR050167">
    <property type="entry name" value="Ser_Thr_protein_kinase"/>
</dbReference>
<sequence>MNIVHADLKGYKILIDDSGKAVLCDFGLSRVKTNINSQSIAAGDEEISGSINWMAPERLLGRSLRKPSDIYSFGMTIYEIFTDEVPLADVQRVAFTQLVAQGSLRPEKPSPDDGAPHLTDEIWAIAEQCWVHAPSERPLAKDICNSLEEMTNPCISDSTRPLSGTTSQIIGTPAPPEAGTSSGRDGSASIAQNKPVLPNDRAEILPVTSVHATRELAKEGERGNLLRSGRWLKTLNAFEDLVPEDPRGEADRMLISEDRKEDEVGEGSSYMKAIPYGSPSDRSNLVEVHNVSYALN</sequence>
<dbReference type="GO" id="GO:0005524">
    <property type="term" value="F:ATP binding"/>
    <property type="evidence" value="ECO:0007669"/>
    <property type="project" value="InterPro"/>
</dbReference>
<dbReference type="Gene3D" id="1.10.510.10">
    <property type="entry name" value="Transferase(Phosphotransferase) domain 1"/>
    <property type="match status" value="1"/>
</dbReference>
<dbReference type="GO" id="GO:0004713">
    <property type="term" value="F:protein tyrosine kinase activity"/>
    <property type="evidence" value="ECO:0007669"/>
    <property type="project" value="InterPro"/>
</dbReference>
<dbReference type="Pfam" id="PF07714">
    <property type="entry name" value="PK_Tyr_Ser-Thr"/>
    <property type="match status" value="1"/>
</dbReference>
<feature type="compositionally biased region" description="Polar residues" evidence="1">
    <location>
        <begin position="155"/>
        <end position="170"/>
    </location>
</feature>
<dbReference type="SUPFAM" id="SSF56112">
    <property type="entry name" value="Protein kinase-like (PK-like)"/>
    <property type="match status" value="1"/>
</dbReference>